<protein>
    <recommendedName>
        <fullName evidence="4">Secreted protein</fullName>
    </recommendedName>
</protein>
<evidence type="ECO:0008006" key="4">
    <source>
        <dbReference type="Google" id="ProtNLM"/>
    </source>
</evidence>
<evidence type="ECO:0000313" key="3">
    <source>
        <dbReference type="Proteomes" id="UP000263094"/>
    </source>
</evidence>
<dbReference type="RefSeq" id="WP_128558838.1">
    <property type="nucleotide sequence ID" value="NZ_QUAK01000196.1"/>
</dbReference>
<keyword evidence="1" id="KW-0732">Signal</keyword>
<evidence type="ECO:0000256" key="1">
    <source>
        <dbReference type="SAM" id="SignalP"/>
    </source>
</evidence>
<gene>
    <name evidence="2" type="ORF">DY218_27565</name>
</gene>
<dbReference type="AlphaFoldDB" id="A0A372LXU1"/>
<proteinExistence type="predicted"/>
<organism evidence="2 3">
    <name type="scientific">Streptomyces triticagri</name>
    <dbReference type="NCBI Taxonomy" id="2293568"/>
    <lineage>
        <taxon>Bacteria</taxon>
        <taxon>Bacillati</taxon>
        <taxon>Actinomycetota</taxon>
        <taxon>Actinomycetes</taxon>
        <taxon>Kitasatosporales</taxon>
        <taxon>Streptomycetaceae</taxon>
        <taxon>Streptomyces</taxon>
    </lineage>
</organism>
<dbReference type="InterPro" id="IPR006311">
    <property type="entry name" value="TAT_signal"/>
</dbReference>
<accession>A0A372LXU1</accession>
<sequence length="94" mass="9325">MISTRRALAAVALAAGASTLAMPAANAAAAPGPEGIELSANDTIDSLAAAGVPEEDRGQLPTVSEQLGGLNRLNELHQLTDQAAPVTGLLPSIA</sequence>
<dbReference type="PROSITE" id="PS51318">
    <property type="entry name" value="TAT"/>
    <property type="match status" value="1"/>
</dbReference>
<name>A0A372LXU1_9ACTN</name>
<feature type="chain" id="PRO_5016646560" description="Secreted protein" evidence="1">
    <location>
        <begin position="28"/>
        <end position="94"/>
    </location>
</feature>
<evidence type="ECO:0000313" key="2">
    <source>
        <dbReference type="EMBL" id="RFU83476.1"/>
    </source>
</evidence>
<dbReference type="EMBL" id="QUAK01000196">
    <property type="protein sequence ID" value="RFU83476.1"/>
    <property type="molecule type" value="Genomic_DNA"/>
</dbReference>
<keyword evidence="3" id="KW-1185">Reference proteome</keyword>
<comment type="caution">
    <text evidence="2">The sequence shown here is derived from an EMBL/GenBank/DDBJ whole genome shotgun (WGS) entry which is preliminary data.</text>
</comment>
<reference evidence="2 3" key="1">
    <citation type="submission" date="2018-08" db="EMBL/GenBank/DDBJ databases">
        <title>Isolation, diversity and antifungal activity of Actinobacteria from wheat.</title>
        <authorList>
            <person name="Han C."/>
        </authorList>
    </citation>
    <scope>NUCLEOTIDE SEQUENCE [LARGE SCALE GENOMIC DNA]</scope>
    <source>
        <strain evidence="2 3">NEAU-YY421</strain>
    </source>
</reference>
<feature type="signal peptide" evidence="1">
    <location>
        <begin position="1"/>
        <end position="27"/>
    </location>
</feature>
<dbReference type="OrthoDB" id="4303023at2"/>
<dbReference type="Proteomes" id="UP000263094">
    <property type="component" value="Unassembled WGS sequence"/>
</dbReference>